<dbReference type="SUPFAM" id="SSF53649">
    <property type="entry name" value="Alkaline phosphatase-like"/>
    <property type="match status" value="1"/>
</dbReference>
<protein>
    <submittedName>
        <fullName evidence="1">Hydrolase</fullName>
    </submittedName>
</protein>
<sequence length="314" mass="36013">MSLNDWIRNTKQRYNEHGIRRATTRSSIEFLVGGGRRLGKRVNFGTPVWERDWEVLVILDACRYDLMTEVAPEWDCLPSVTPTYSAASASYEWLQRHTQSRYADEMAETMLIAANAWTRDDCVRAADWAALDEIWKHSWSDAEGTVLPRPVTDSAIHHWRRRTDDAERMIVWYLQPHGPFIDADWSEGFESDQIGVDAGGSKNVWNLYRDGVVSRTEIWRAYRDNLEYVLEDVAVLLDNLDADVAITADHANCLGEWGIYGHPPWVPAPVLKRVPWMRLTATDEHTYDPAYEPPVSQTVSDDQVDERLAALGYT</sequence>
<dbReference type="InterPro" id="IPR017850">
    <property type="entry name" value="Alkaline_phosphatase_core_sf"/>
</dbReference>
<organism evidence="1 2">
    <name type="scientific">Halocatena pleomorpha</name>
    <dbReference type="NCBI Taxonomy" id="1785090"/>
    <lineage>
        <taxon>Archaea</taxon>
        <taxon>Methanobacteriati</taxon>
        <taxon>Methanobacteriota</taxon>
        <taxon>Stenosarchaea group</taxon>
        <taxon>Halobacteria</taxon>
        <taxon>Halobacteriales</taxon>
        <taxon>Natronomonadaceae</taxon>
        <taxon>Halocatena</taxon>
    </lineage>
</organism>
<name>A0A3P3RDC5_9EURY</name>
<evidence type="ECO:0000313" key="1">
    <source>
        <dbReference type="EMBL" id="RRJ30730.1"/>
    </source>
</evidence>
<keyword evidence="1" id="KW-0378">Hydrolase</keyword>
<dbReference type="EMBL" id="RRCH01000019">
    <property type="protein sequence ID" value="RRJ30730.1"/>
    <property type="molecule type" value="Genomic_DNA"/>
</dbReference>
<dbReference type="OrthoDB" id="100846at2157"/>
<dbReference type="GO" id="GO:0016787">
    <property type="term" value="F:hydrolase activity"/>
    <property type="evidence" value="ECO:0007669"/>
    <property type="project" value="UniProtKB-KW"/>
</dbReference>
<comment type="caution">
    <text evidence="1">The sequence shown here is derived from an EMBL/GenBank/DDBJ whole genome shotgun (WGS) entry which is preliminary data.</text>
</comment>
<reference evidence="1 2" key="1">
    <citation type="submission" date="2018-11" db="EMBL/GenBank/DDBJ databases">
        <title>Taxonoimc description of Halomarina strain SPP-AMP-1.</title>
        <authorList>
            <person name="Pal Y."/>
            <person name="Srinivasana K."/>
            <person name="Verma A."/>
            <person name="Kumar P."/>
        </authorList>
    </citation>
    <scope>NUCLEOTIDE SEQUENCE [LARGE SCALE GENOMIC DNA]</scope>
    <source>
        <strain evidence="1 2">SPP-AMP-1</strain>
    </source>
</reference>
<dbReference type="RefSeq" id="WP_124954763.1">
    <property type="nucleotide sequence ID" value="NZ_RRCH01000019.1"/>
</dbReference>
<dbReference type="Gene3D" id="3.40.720.10">
    <property type="entry name" value="Alkaline Phosphatase, subunit A"/>
    <property type="match status" value="1"/>
</dbReference>
<dbReference type="AlphaFoldDB" id="A0A3P3RDC5"/>
<accession>A0A3P3RDC5</accession>
<dbReference type="Proteomes" id="UP000282322">
    <property type="component" value="Unassembled WGS sequence"/>
</dbReference>
<gene>
    <name evidence="1" type="ORF">EIK79_08845</name>
</gene>
<proteinExistence type="predicted"/>
<evidence type="ECO:0000313" key="2">
    <source>
        <dbReference type="Proteomes" id="UP000282322"/>
    </source>
</evidence>
<keyword evidence="2" id="KW-1185">Reference proteome</keyword>